<dbReference type="PANTHER" id="PTHR43179">
    <property type="entry name" value="RHAMNOSYLTRANSFERASE WBBL"/>
    <property type="match status" value="1"/>
</dbReference>
<evidence type="ECO:0000256" key="2">
    <source>
        <dbReference type="ARBA" id="ARBA00022676"/>
    </source>
</evidence>
<dbReference type="Gene3D" id="3.90.550.10">
    <property type="entry name" value="Spore Coat Polysaccharide Biosynthesis Protein SpsA, Chain A"/>
    <property type="match status" value="1"/>
</dbReference>
<dbReference type="KEGG" id="acz:Acaty_c2484"/>
<name>A0A059ZY06_ACICK</name>
<protein>
    <submittedName>
        <fullName evidence="4">Glycosyl transferase, family 2</fullName>
    </submittedName>
</protein>
<dbReference type="eggNOG" id="COG1216">
    <property type="taxonomic scope" value="Bacteria"/>
</dbReference>
<gene>
    <name evidence="4" type="ORF">Acaty_c2484</name>
</gene>
<dbReference type="InterPro" id="IPR029044">
    <property type="entry name" value="Nucleotide-diphossugar_trans"/>
</dbReference>
<evidence type="ECO:0000256" key="3">
    <source>
        <dbReference type="ARBA" id="ARBA00022679"/>
    </source>
</evidence>
<organism evidence="4 5">
    <name type="scientific">Acidithiobacillus caldus (strain ATCC 51756 / DSM 8584 / KU)</name>
    <dbReference type="NCBI Taxonomy" id="637389"/>
    <lineage>
        <taxon>Bacteria</taxon>
        <taxon>Pseudomonadati</taxon>
        <taxon>Pseudomonadota</taxon>
        <taxon>Acidithiobacillia</taxon>
        <taxon>Acidithiobacillales</taxon>
        <taxon>Acidithiobacillaceae</taxon>
        <taxon>Acidithiobacillus</taxon>
    </lineage>
</organism>
<dbReference type="EMBL" id="CP005986">
    <property type="protein sequence ID" value="AIA56328.1"/>
    <property type="molecule type" value="Genomic_DNA"/>
</dbReference>
<evidence type="ECO:0000313" key="5">
    <source>
        <dbReference type="Proteomes" id="UP000005522"/>
    </source>
</evidence>
<dbReference type="PANTHER" id="PTHR43179:SF12">
    <property type="entry name" value="GALACTOFURANOSYLTRANSFERASE GLFT2"/>
    <property type="match status" value="1"/>
</dbReference>
<dbReference type="Proteomes" id="UP000005522">
    <property type="component" value="Chromosome"/>
</dbReference>
<dbReference type="SUPFAM" id="SSF53448">
    <property type="entry name" value="Nucleotide-diphospho-sugar transferases"/>
    <property type="match status" value="1"/>
</dbReference>
<keyword evidence="2" id="KW-0328">Glycosyltransferase</keyword>
<reference evidence="4 5" key="1">
    <citation type="journal article" date="2009" name="J. Bacteriol.">
        <title>Draft genome sequence of the extremely acidophilic bacterium Acidithiobacillus caldus ATCC 51756 reveals metabolic versatility in the genus Acidithiobacillus.</title>
        <authorList>
            <person name="Valdes J."/>
            <person name="Quatrini R."/>
            <person name="Hallberg K."/>
            <person name="Dopson M."/>
            <person name="Valenzuela P.D."/>
            <person name="Holmes D.S."/>
        </authorList>
    </citation>
    <scope>NUCLEOTIDE SEQUENCE [LARGE SCALE GENOMIC DNA]</scope>
    <source>
        <strain evidence="5">ATCC 51756 / DSM 8584 / KU</strain>
    </source>
</reference>
<evidence type="ECO:0000313" key="4">
    <source>
        <dbReference type="EMBL" id="AIA56328.1"/>
    </source>
</evidence>
<comment type="similarity">
    <text evidence="1">Belongs to the glycosyltransferase 2 family.</text>
</comment>
<dbReference type="Pfam" id="PF13641">
    <property type="entry name" value="Glyco_tranf_2_3"/>
    <property type="match status" value="1"/>
</dbReference>
<accession>A0A059ZY06</accession>
<proteinExistence type="inferred from homology"/>
<dbReference type="AlphaFoldDB" id="A0A059ZY06"/>
<evidence type="ECO:0000256" key="1">
    <source>
        <dbReference type="ARBA" id="ARBA00006739"/>
    </source>
</evidence>
<dbReference type="CDD" id="cd04186">
    <property type="entry name" value="GT_2_like_c"/>
    <property type="match status" value="1"/>
</dbReference>
<dbReference type="HOGENOM" id="CLU_023845_0_5_6"/>
<dbReference type="RefSeq" id="WP_004869088.1">
    <property type="nucleotide sequence ID" value="NZ_CP005986.1"/>
</dbReference>
<sequence>MTAAGGDFGVIVVNYNGAGVLGAALRSCLAQGVAAASCVVVDNGSRDASRALVREEFPGVVWLGNPCNAGFARAVNQGLRRVRERHVLILNNDAELLPGALSALSACFTAHPQAAVIAPRLVDAAGKPQNVAAPWPRWWREILPRSLLKRLAPGHFGGRLAQVREDRSVASVIGAAMALRRSALEAIGPLDEDFFFYLEETEWCERAWRRGWQVWFCPGASVRHHLGATAKRFEAAARIEFHRSRLTYARKVEGFGAWVFLGLWLPLRTAVDWLAQGILMLASLGTLHSARQRFRVYGRLLAWHLRGRPTHLGLPDKCPRLAA</sequence>
<keyword evidence="3 4" id="KW-0808">Transferase</keyword>
<dbReference type="GO" id="GO:0016757">
    <property type="term" value="F:glycosyltransferase activity"/>
    <property type="evidence" value="ECO:0007669"/>
    <property type="project" value="UniProtKB-KW"/>
</dbReference>